<organism evidence="1 2">
    <name type="scientific">Puccinia sorghi</name>
    <dbReference type="NCBI Taxonomy" id="27349"/>
    <lineage>
        <taxon>Eukaryota</taxon>
        <taxon>Fungi</taxon>
        <taxon>Dikarya</taxon>
        <taxon>Basidiomycota</taxon>
        <taxon>Pucciniomycotina</taxon>
        <taxon>Pucciniomycetes</taxon>
        <taxon>Pucciniales</taxon>
        <taxon>Pucciniaceae</taxon>
        <taxon>Puccinia</taxon>
    </lineage>
</organism>
<protein>
    <recommendedName>
        <fullName evidence="3">DUF4219 domain-containing protein</fullName>
    </recommendedName>
</protein>
<accession>A0A0L6UB29</accession>
<dbReference type="OrthoDB" id="2518602at2759"/>
<dbReference type="VEuPathDB" id="FungiDB:VP01_8108g1"/>
<dbReference type="EMBL" id="LAVV01013614">
    <property type="protein sequence ID" value="KNZ45442.1"/>
    <property type="molecule type" value="Genomic_DNA"/>
</dbReference>
<comment type="caution">
    <text evidence="1">The sequence shown here is derived from an EMBL/GenBank/DDBJ whole genome shotgun (WGS) entry which is preliminary data.</text>
</comment>
<reference evidence="1 2" key="1">
    <citation type="submission" date="2015-08" db="EMBL/GenBank/DDBJ databases">
        <title>Next Generation Sequencing and Analysis of the Genome of Puccinia sorghi L Schw, the Causal Agent of Maize Common Rust.</title>
        <authorList>
            <person name="Rochi L."/>
            <person name="Burguener G."/>
            <person name="Darino M."/>
            <person name="Turjanski A."/>
            <person name="Kreff E."/>
            <person name="Dieguez M.J."/>
            <person name="Sacco F."/>
        </authorList>
    </citation>
    <scope>NUCLEOTIDE SEQUENCE [LARGE SCALE GENOMIC DNA]</scope>
    <source>
        <strain evidence="1 2">RO10H11247</strain>
    </source>
</reference>
<keyword evidence="2" id="KW-1185">Reference proteome</keyword>
<evidence type="ECO:0000313" key="2">
    <source>
        <dbReference type="Proteomes" id="UP000037035"/>
    </source>
</evidence>
<dbReference type="Proteomes" id="UP000037035">
    <property type="component" value="Unassembled WGS sequence"/>
</dbReference>
<evidence type="ECO:0008006" key="3">
    <source>
        <dbReference type="Google" id="ProtNLM"/>
    </source>
</evidence>
<name>A0A0L6UB29_9BASI</name>
<gene>
    <name evidence="1" type="ORF">VP01_8108g1</name>
</gene>
<evidence type="ECO:0000313" key="1">
    <source>
        <dbReference type="EMBL" id="KNZ45442.1"/>
    </source>
</evidence>
<proteinExistence type="predicted"/>
<sequence>GSRTTFGIFTVSTARKHVEENIPKLDKKNFLCWSMKMNAHLCHRGLIKYVLETPNPLPGAAAKAVAKKHSKTVDILMNYMMEMVFKVMLTKITVCKIGVPVWNFSSGKKELGGEIDNYN</sequence>
<dbReference type="AlphaFoldDB" id="A0A0L6UB29"/>
<feature type="non-terminal residue" evidence="1">
    <location>
        <position position="1"/>
    </location>
</feature>